<evidence type="ECO:0000313" key="2">
    <source>
        <dbReference type="Proteomes" id="UP000182264"/>
    </source>
</evidence>
<protein>
    <submittedName>
        <fullName evidence="1">Uncharacterized protein</fullName>
    </submittedName>
</protein>
<dbReference type="KEGG" id="pace:A6070_11500"/>
<proteinExistence type="predicted"/>
<sequence length="88" mass="10174">MPYKPCRFDRKDYLSDAQSFEAGNIANAETELCEFNEDAEDLAFELAYTRYRVAILEQFIKNATELGYITVPDQPDPARQMIFEILKA</sequence>
<reference evidence="1 2" key="1">
    <citation type="journal article" date="2017" name="Genome Announc.">
        <title>Complete Genome Sequences of Two Acetylene-Fermenting Pelobacter acetylenicus Strains.</title>
        <authorList>
            <person name="Sutton J.M."/>
            <person name="Baesman S.M."/>
            <person name="Fierst J.L."/>
            <person name="Poret-Peterson A.T."/>
            <person name="Oremland R.S."/>
            <person name="Dunlap D.S."/>
            <person name="Akob D.M."/>
        </authorList>
    </citation>
    <scope>NUCLEOTIDE SEQUENCE [LARGE SCALE GENOMIC DNA]</scope>
    <source>
        <strain evidence="1 2">DSM 3247</strain>
    </source>
</reference>
<dbReference type="Proteomes" id="UP000182264">
    <property type="component" value="Chromosome"/>
</dbReference>
<gene>
    <name evidence="1" type="ORF">A7E75_02875</name>
</gene>
<dbReference type="RefSeq" id="WP_072285906.1">
    <property type="nucleotide sequence ID" value="NZ_CP015455.1"/>
</dbReference>
<name>A0A1L3GE36_SYNAC</name>
<keyword evidence="2" id="KW-1185">Reference proteome</keyword>
<evidence type="ECO:0000313" key="1">
    <source>
        <dbReference type="EMBL" id="APG24089.1"/>
    </source>
</evidence>
<organism evidence="1 2">
    <name type="scientific">Syntrophotalea acetylenica</name>
    <name type="common">Pelobacter acetylenicus</name>
    <dbReference type="NCBI Taxonomy" id="29542"/>
    <lineage>
        <taxon>Bacteria</taxon>
        <taxon>Pseudomonadati</taxon>
        <taxon>Thermodesulfobacteriota</taxon>
        <taxon>Desulfuromonadia</taxon>
        <taxon>Desulfuromonadales</taxon>
        <taxon>Syntrophotaleaceae</taxon>
        <taxon>Syntrophotalea</taxon>
    </lineage>
</organism>
<dbReference type="AlphaFoldDB" id="A0A1L3GE36"/>
<dbReference type="STRING" id="29542.A6070_11500"/>
<accession>A0A1L3GE36</accession>
<dbReference type="EMBL" id="CP015518">
    <property type="protein sequence ID" value="APG24089.1"/>
    <property type="molecule type" value="Genomic_DNA"/>
</dbReference>